<dbReference type="Proteomes" id="UP000254161">
    <property type="component" value="Unassembled WGS sequence"/>
</dbReference>
<dbReference type="InterPro" id="IPR001387">
    <property type="entry name" value="Cro/C1-type_HTH"/>
</dbReference>
<dbReference type="PROSITE" id="PS50943">
    <property type="entry name" value="HTH_CROC1"/>
    <property type="match status" value="1"/>
</dbReference>
<dbReference type="SUPFAM" id="SSF51306">
    <property type="entry name" value="LexA/Signal peptidase"/>
    <property type="match status" value="1"/>
</dbReference>
<dbReference type="AlphaFoldDB" id="A0A381EGV5"/>
<organism evidence="2 3">
    <name type="scientific">Campylobacter upsaliensis</name>
    <dbReference type="NCBI Taxonomy" id="28080"/>
    <lineage>
        <taxon>Bacteria</taxon>
        <taxon>Pseudomonadati</taxon>
        <taxon>Campylobacterota</taxon>
        <taxon>Epsilonproteobacteria</taxon>
        <taxon>Campylobacterales</taxon>
        <taxon>Campylobacteraceae</taxon>
        <taxon>Campylobacter</taxon>
    </lineage>
</organism>
<sequence>MNCKTKGEILSNLLKKHSLSQRKLAQMLKEAGYDRKEDAISKYIRGERQLSIDMIEKIAKVLNENVCIFFDENKTQSLTLKIERKINCGIVPSSEILDEDLIFISSNETKFSLKALRANGNNMSPLIEDNDIIIYDSDENTKIVHGDLVVYKFYEEEACKIFINKPHINIIELKAIQNNENFKTTAIKTDDKQIIKHLKLYKVVKIYKNLQNNQVALKLVKED</sequence>
<accession>A0A381EGV5</accession>
<proteinExistence type="predicted"/>
<dbReference type="InterPro" id="IPR015927">
    <property type="entry name" value="Peptidase_S24_S26A/B/C"/>
</dbReference>
<dbReference type="CDD" id="cd00093">
    <property type="entry name" value="HTH_XRE"/>
    <property type="match status" value="1"/>
</dbReference>
<dbReference type="SMART" id="SM00530">
    <property type="entry name" value="HTH_XRE"/>
    <property type="match status" value="1"/>
</dbReference>
<feature type="domain" description="HTH cro/C1-type" evidence="1">
    <location>
        <begin position="10"/>
        <end position="69"/>
    </location>
</feature>
<name>A0A381EGV5_CAMUP</name>
<gene>
    <name evidence="2" type="ORF">NCTC12264_00393</name>
</gene>
<dbReference type="InterPro" id="IPR036286">
    <property type="entry name" value="LexA/Signal_pep-like_sf"/>
</dbReference>
<evidence type="ECO:0000313" key="3">
    <source>
        <dbReference type="Proteomes" id="UP000254161"/>
    </source>
</evidence>
<dbReference type="GO" id="GO:0003677">
    <property type="term" value="F:DNA binding"/>
    <property type="evidence" value="ECO:0007669"/>
    <property type="project" value="InterPro"/>
</dbReference>
<dbReference type="RefSeq" id="WP_115629066.1">
    <property type="nucleotide sequence ID" value="NZ_JANKIR010000007.1"/>
</dbReference>
<dbReference type="CDD" id="cd06462">
    <property type="entry name" value="Peptidase_S24_S26"/>
    <property type="match status" value="1"/>
</dbReference>
<dbReference type="Gene3D" id="1.10.260.40">
    <property type="entry name" value="lambda repressor-like DNA-binding domains"/>
    <property type="match status" value="1"/>
</dbReference>
<dbReference type="Pfam" id="PF00717">
    <property type="entry name" value="Peptidase_S24"/>
    <property type="match status" value="1"/>
</dbReference>
<dbReference type="Gene3D" id="2.10.109.10">
    <property type="entry name" value="Umud Fragment, subunit A"/>
    <property type="match status" value="1"/>
</dbReference>
<evidence type="ECO:0000313" key="2">
    <source>
        <dbReference type="EMBL" id="SUX26172.1"/>
    </source>
</evidence>
<dbReference type="Pfam" id="PF01381">
    <property type="entry name" value="HTH_3"/>
    <property type="match status" value="1"/>
</dbReference>
<reference evidence="2 3" key="1">
    <citation type="submission" date="2018-06" db="EMBL/GenBank/DDBJ databases">
        <authorList>
            <consortium name="Pathogen Informatics"/>
            <person name="Doyle S."/>
        </authorList>
    </citation>
    <scope>NUCLEOTIDE SEQUENCE [LARGE SCALE GENOMIC DNA]</scope>
    <source>
        <strain evidence="2 3">NCTC12264</strain>
    </source>
</reference>
<dbReference type="EMBL" id="UFUZ01000001">
    <property type="protein sequence ID" value="SUX26172.1"/>
    <property type="molecule type" value="Genomic_DNA"/>
</dbReference>
<dbReference type="InterPro" id="IPR010982">
    <property type="entry name" value="Lambda_DNA-bd_dom_sf"/>
</dbReference>
<protein>
    <submittedName>
        <fullName evidence="2">Helix-turn-helix</fullName>
    </submittedName>
</protein>
<dbReference type="SUPFAM" id="SSF47413">
    <property type="entry name" value="lambda repressor-like DNA-binding domains"/>
    <property type="match status" value="1"/>
</dbReference>
<evidence type="ECO:0000259" key="1">
    <source>
        <dbReference type="PROSITE" id="PS50943"/>
    </source>
</evidence>